<dbReference type="RefSeq" id="WP_085165309.1">
    <property type="nucleotide sequence ID" value="NZ_JACKSS010000080.1"/>
</dbReference>
<reference evidence="2 3" key="1">
    <citation type="submission" date="2016-01" db="EMBL/GenBank/DDBJ databases">
        <title>The new phylogeny of the genus Mycobacterium.</title>
        <authorList>
            <person name="Tarcisio F."/>
            <person name="Conor M."/>
            <person name="Antonella G."/>
            <person name="Elisabetta G."/>
            <person name="Giulia F.S."/>
            <person name="Sara T."/>
            <person name="Anna F."/>
            <person name="Clotilde B."/>
            <person name="Roberto B."/>
            <person name="Veronica D.S."/>
            <person name="Fabio R."/>
            <person name="Monica P."/>
            <person name="Olivier J."/>
            <person name="Enrico T."/>
            <person name="Nicola S."/>
        </authorList>
    </citation>
    <scope>NUCLEOTIDE SEQUENCE [LARGE SCALE GENOMIC DNA]</scope>
    <source>
        <strain evidence="2 3">DSM 44803</strain>
    </source>
</reference>
<dbReference type="OrthoDB" id="4731253at2"/>
<keyword evidence="3" id="KW-1185">Reference proteome</keyword>
<dbReference type="AlphaFoldDB" id="A0A1X1YYI5"/>
<feature type="region of interest" description="Disordered" evidence="1">
    <location>
        <begin position="15"/>
        <end position="40"/>
    </location>
</feature>
<evidence type="ECO:0000256" key="1">
    <source>
        <dbReference type="SAM" id="MobiDB-lite"/>
    </source>
</evidence>
<protein>
    <submittedName>
        <fullName evidence="2">Uncharacterized protein</fullName>
    </submittedName>
</protein>
<organism evidence="2 3">
    <name type="scientific">Mycobacterium nebraskense</name>
    <dbReference type="NCBI Taxonomy" id="244292"/>
    <lineage>
        <taxon>Bacteria</taxon>
        <taxon>Bacillati</taxon>
        <taxon>Actinomycetota</taxon>
        <taxon>Actinomycetes</taxon>
        <taxon>Mycobacteriales</taxon>
        <taxon>Mycobacteriaceae</taxon>
        <taxon>Mycobacterium</taxon>
    </lineage>
</organism>
<evidence type="ECO:0000313" key="2">
    <source>
        <dbReference type="EMBL" id="ORW16113.1"/>
    </source>
</evidence>
<proteinExistence type="predicted"/>
<dbReference type="EMBL" id="LQPH01000164">
    <property type="protein sequence ID" value="ORW16113.1"/>
    <property type="molecule type" value="Genomic_DNA"/>
</dbReference>
<gene>
    <name evidence="2" type="ORF">AWC17_15355</name>
</gene>
<dbReference type="Proteomes" id="UP000193781">
    <property type="component" value="Unassembled WGS sequence"/>
</dbReference>
<comment type="caution">
    <text evidence="2">The sequence shown here is derived from an EMBL/GenBank/DDBJ whole genome shotgun (WGS) entry which is preliminary data.</text>
</comment>
<evidence type="ECO:0000313" key="3">
    <source>
        <dbReference type="Proteomes" id="UP000193781"/>
    </source>
</evidence>
<feature type="compositionally biased region" description="Basic and acidic residues" evidence="1">
    <location>
        <begin position="15"/>
        <end position="31"/>
    </location>
</feature>
<accession>A0A1X1YYI5</accession>
<name>A0A1X1YYI5_9MYCO</name>
<sequence length="261" mass="28968">MTALFDPDVDIRDREDREAEDREALRREARQQARRRARQRRDKLASRVDVLDELRVGQAERLAKAPTIADVAAFFGISTGSLVTILRWHRDEFLEDGWVAANRSGDDLWTDQAVVRAALLLDGVKSAVAAEIRYLLDVEGLPVAFSSRGYRIKQCESVFERAMAVVGDVHGESSPVAVWRELQHMPRYELQALAVALAALVPDDIPGLGEYLRELAGASDSIAAGLALLIPQRSPLFTRRRAAGRDRPCAQPGGVEVYAQR</sequence>